<dbReference type="GO" id="GO:0034625">
    <property type="term" value="P:fatty acid elongation, monounsaturated fatty acid"/>
    <property type="evidence" value="ECO:0007669"/>
    <property type="project" value="TreeGrafter"/>
</dbReference>
<dbReference type="PANTHER" id="PTHR11157:SF134">
    <property type="entry name" value="ELONGATION OF FATTY ACIDS PROTEIN 1-RELATED"/>
    <property type="match status" value="1"/>
</dbReference>
<reference evidence="14" key="1">
    <citation type="journal article" date="2023" name="Plant J.">
        <title>The genome of the king protea, Protea cynaroides.</title>
        <authorList>
            <person name="Chang J."/>
            <person name="Duong T.A."/>
            <person name="Schoeman C."/>
            <person name="Ma X."/>
            <person name="Roodt D."/>
            <person name="Barker N."/>
            <person name="Li Z."/>
            <person name="Van de Peer Y."/>
            <person name="Mizrachi E."/>
        </authorList>
    </citation>
    <scope>NUCLEOTIDE SEQUENCE</scope>
    <source>
        <tissue evidence="14">Young leaves</tissue>
    </source>
</reference>
<evidence type="ECO:0000256" key="9">
    <source>
        <dbReference type="ARBA" id="ARBA00023098"/>
    </source>
</evidence>
<evidence type="ECO:0000256" key="2">
    <source>
        <dbReference type="ARBA" id="ARBA00007263"/>
    </source>
</evidence>
<comment type="subcellular location">
    <subcellularLocation>
        <location evidence="1">Membrane</location>
        <topology evidence="1">Multi-pass membrane protein</topology>
    </subcellularLocation>
</comment>
<evidence type="ECO:0000256" key="7">
    <source>
        <dbReference type="ARBA" id="ARBA00022832"/>
    </source>
</evidence>
<keyword evidence="15" id="KW-1185">Reference proteome</keyword>
<evidence type="ECO:0000256" key="6">
    <source>
        <dbReference type="ARBA" id="ARBA00022692"/>
    </source>
</evidence>
<accession>A0A9Q0R0W0</accession>
<keyword evidence="8 13" id="KW-1133">Transmembrane helix</keyword>
<dbReference type="EMBL" id="JAMYWD010000002">
    <property type="protein sequence ID" value="KAJ4978795.1"/>
    <property type="molecule type" value="Genomic_DNA"/>
</dbReference>
<dbReference type="Proteomes" id="UP001141806">
    <property type="component" value="Unassembled WGS sequence"/>
</dbReference>
<dbReference type="GO" id="GO:0042761">
    <property type="term" value="P:very long-chain fatty acid biosynthetic process"/>
    <property type="evidence" value="ECO:0007669"/>
    <property type="project" value="TreeGrafter"/>
</dbReference>
<comment type="catalytic activity">
    <reaction evidence="12">
        <text>a very-long-chain acyl-CoA + malonyl-CoA + H(+) = a very-long-chain 3-oxoacyl-CoA + CO2 + CoA</text>
        <dbReference type="Rhea" id="RHEA:32727"/>
        <dbReference type="ChEBI" id="CHEBI:15378"/>
        <dbReference type="ChEBI" id="CHEBI:16526"/>
        <dbReference type="ChEBI" id="CHEBI:57287"/>
        <dbReference type="ChEBI" id="CHEBI:57384"/>
        <dbReference type="ChEBI" id="CHEBI:90725"/>
        <dbReference type="ChEBI" id="CHEBI:90736"/>
        <dbReference type="EC" id="2.3.1.199"/>
    </reaction>
</comment>
<keyword evidence="5" id="KW-0808">Transferase</keyword>
<evidence type="ECO:0000256" key="13">
    <source>
        <dbReference type="SAM" id="Phobius"/>
    </source>
</evidence>
<protein>
    <recommendedName>
        <fullName evidence="3">very-long-chain 3-oxoacyl-CoA synthase</fullName>
        <ecNumber evidence="3">2.3.1.199</ecNumber>
    </recommendedName>
</protein>
<gene>
    <name evidence="14" type="ORF">NE237_009575</name>
</gene>
<feature type="transmembrane region" description="Helical" evidence="13">
    <location>
        <begin position="82"/>
        <end position="103"/>
    </location>
</feature>
<keyword evidence="9" id="KW-0443">Lipid metabolism</keyword>
<dbReference type="AlphaFoldDB" id="A0A9Q0R0W0"/>
<dbReference type="GO" id="GO:0030148">
    <property type="term" value="P:sphingolipid biosynthetic process"/>
    <property type="evidence" value="ECO:0007669"/>
    <property type="project" value="TreeGrafter"/>
</dbReference>
<dbReference type="GO" id="GO:0009922">
    <property type="term" value="F:fatty acid elongase activity"/>
    <property type="evidence" value="ECO:0007669"/>
    <property type="project" value="UniProtKB-EC"/>
</dbReference>
<evidence type="ECO:0000256" key="11">
    <source>
        <dbReference type="ARBA" id="ARBA00023160"/>
    </source>
</evidence>
<dbReference type="GO" id="GO:0005789">
    <property type="term" value="C:endoplasmic reticulum membrane"/>
    <property type="evidence" value="ECO:0007669"/>
    <property type="project" value="TreeGrafter"/>
</dbReference>
<feature type="transmembrane region" description="Helical" evidence="13">
    <location>
        <begin position="20"/>
        <end position="36"/>
    </location>
</feature>
<evidence type="ECO:0000256" key="12">
    <source>
        <dbReference type="ARBA" id="ARBA00047375"/>
    </source>
</evidence>
<sequence length="236" mass="27278">MHLSTASQMHKIQSDLNPKYPTYVAVFFWAYVFYLSKILKFIDTARIPLSPSTNKQLTFLHVYHRVVVVVMWYLWLHTSQSLLPVALITNASVHTMMWGYYVLCSLGRRPPWKRLETDFQIFQFVFIHVMLWFHFSGCGCCGIWVWCFDALFNASLLALRVEKAISWPVPVQNRQSGHNPVGISARAKCKTAKFLALSVQLGIRTSKVLGICLPLAVGDYLINHMNYDQFMHFILK</sequence>
<keyword evidence="7" id="KW-0276">Fatty acid metabolism</keyword>
<comment type="caution">
    <text evidence="14">The sequence shown here is derived from an EMBL/GenBank/DDBJ whole genome shotgun (WGS) entry which is preliminary data.</text>
</comment>
<dbReference type="GO" id="GO:0019367">
    <property type="term" value="P:fatty acid elongation, saturated fatty acid"/>
    <property type="evidence" value="ECO:0007669"/>
    <property type="project" value="TreeGrafter"/>
</dbReference>
<evidence type="ECO:0000313" key="14">
    <source>
        <dbReference type="EMBL" id="KAJ4978795.1"/>
    </source>
</evidence>
<dbReference type="PANTHER" id="PTHR11157">
    <property type="entry name" value="FATTY ACID ACYL TRANSFERASE-RELATED"/>
    <property type="match status" value="1"/>
</dbReference>
<evidence type="ECO:0000256" key="1">
    <source>
        <dbReference type="ARBA" id="ARBA00004141"/>
    </source>
</evidence>
<proteinExistence type="inferred from homology"/>
<organism evidence="14 15">
    <name type="scientific">Protea cynaroides</name>
    <dbReference type="NCBI Taxonomy" id="273540"/>
    <lineage>
        <taxon>Eukaryota</taxon>
        <taxon>Viridiplantae</taxon>
        <taxon>Streptophyta</taxon>
        <taxon>Embryophyta</taxon>
        <taxon>Tracheophyta</taxon>
        <taxon>Spermatophyta</taxon>
        <taxon>Magnoliopsida</taxon>
        <taxon>Proteales</taxon>
        <taxon>Proteaceae</taxon>
        <taxon>Protea</taxon>
    </lineage>
</organism>
<keyword evidence="6 13" id="KW-0812">Transmembrane</keyword>
<evidence type="ECO:0000256" key="10">
    <source>
        <dbReference type="ARBA" id="ARBA00023136"/>
    </source>
</evidence>
<dbReference type="GO" id="GO:0034626">
    <property type="term" value="P:fatty acid elongation, polyunsaturated fatty acid"/>
    <property type="evidence" value="ECO:0007669"/>
    <property type="project" value="TreeGrafter"/>
</dbReference>
<evidence type="ECO:0000256" key="4">
    <source>
        <dbReference type="ARBA" id="ARBA00022516"/>
    </source>
</evidence>
<evidence type="ECO:0000256" key="8">
    <source>
        <dbReference type="ARBA" id="ARBA00022989"/>
    </source>
</evidence>
<dbReference type="OrthoDB" id="434092at2759"/>
<keyword evidence="11" id="KW-0275">Fatty acid biosynthesis</keyword>
<keyword evidence="4" id="KW-0444">Lipid biosynthesis</keyword>
<evidence type="ECO:0000256" key="5">
    <source>
        <dbReference type="ARBA" id="ARBA00022679"/>
    </source>
</evidence>
<evidence type="ECO:0000256" key="3">
    <source>
        <dbReference type="ARBA" id="ARBA00012307"/>
    </source>
</evidence>
<dbReference type="Pfam" id="PF01151">
    <property type="entry name" value="ELO"/>
    <property type="match status" value="1"/>
</dbReference>
<comment type="similarity">
    <text evidence="2">Belongs to the ELO family.</text>
</comment>
<feature type="transmembrane region" description="Helical" evidence="13">
    <location>
        <begin position="124"/>
        <end position="146"/>
    </location>
</feature>
<dbReference type="EC" id="2.3.1.199" evidence="3"/>
<evidence type="ECO:0000313" key="15">
    <source>
        <dbReference type="Proteomes" id="UP001141806"/>
    </source>
</evidence>
<dbReference type="InterPro" id="IPR002076">
    <property type="entry name" value="ELO_fam"/>
</dbReference>
<feature type="transmembrane region" description="Helical" evidence="13">
    <location>
        <begin position="57"/>
        <end position="76"/>
    </location>
</feature>
<keyword evidence="10 13" id="KW-0472">Membrane</keyword>
<name>A0A9Q0R0W0_9MAGN</name>